<evidence type="ECO:0000313" key="2">
    <source>
        <dbReference type="EMBL" id="SMB90418.1"/>
    </source>
</evidence>
<dbReference type="RefSeq" id="WP_139806839.1">
    <property type="nucleotide sequence ID" value="NZ_FWWU01000009.1"/>
</dbReference>
<evidence type="ECO:0000259" key="1">
    <source>
        <dbReference type="PROSITE" id="PS51819"/>
    </source>
</evidence>
<dbReference type="PROSITE" id="PS51819">
    <property type="entry name" value="VOC"/>
    <property type="match status" value="1"/>
</dbReference>
<dbReference type="OrthoDB" id="2703022at2"/>
<feature type="domain" description="VOC" evidence="1">
    <location>
        <begin position="2"/>
        <end position="117"/>
    </location>
</feature>
<dbReference type="AlphaFoldDB" id="A0A1W1VAN3"/>
<dbReference type="InterPro" id="IPR004360">
    <property type="entry name" value="Glyas_Fos-R_dOase_dom"/>
</dbReference>
<dbReference type="GO" id="GO:0051213">
    <property type="term" value="F:dioxygenase activity"/>
    <property type="evidence" value="ECO:0007669"/>
    <property type="project" value="UniProtKB-KW"/>
</dbReference>
<organism evidence="2 3">
    <name type="scientific">Deinococcus hopiensis KR-140</name>
    <dbReference type="NCBI Taxonomy" id="695939"/>
    <lineage>
        <taxon>Bacteria</taxon>
        <taxon>Thermotogati</taxon>
        <taxon>Deinococcota</taxon>
        <taxon>Deinococci</taxon>
        <taxon>Deinococcales</taxon>
        <taxon>Deinococcaceae</taxon>
        <taxon>Deinococcus</taxon>
    </lineage>
</organism>
<protein>
    <submittedName>
        <fullName evidence="2">Catechol-2,3-dioxygenase</fullName>
    </submittedName>
</protein>
<evidence type="ECO:0000313" key="3">
    <source>
        <dbReference type="Proteomes" id="UP000192582"/>
    </source>
</evidence>
<name>A0A1W1VAN3_9DEIO</name>
<dbReference type="CDD" id="cd06587">
    <property type="entry name" value="VOC"/>
    <property type="match status" value="1"/>
</dbReference>
<reference evidence="2 3" key="1">
    <citation type="submission" date="2017-04" db="EMBL/GenBank/DDBJ databases">
        <authorList>
            <person name="Afonso C.L."/>
            <person name="Miller P.J."/>
            <person name="Scott M.A."/>
            <person name="Spackman E."/>
            <person name="Goraichik I."/>
            <person name="Dimitrov K.M."/>
            <person name="Suarez D.L."/>
            <person name="Swayne D.E."/>
        </authorList>
    </citation>
    <scope>NUCLEOTIDE SEQUENCE [LARGE SCALE GENOMIC DNA]</scope>
    <source>
        <strain evidence="2 3">KR-140</strain>
    </source>
</reference>
<keyword evidence="2" id="KW-0560">Oxidoreductase</keyword>
<gene>
    <name evidence="2" type="ORF">SAMN00790413_00767</name>
</gene>
<keyword evidence="2" id="KW-0223">Dioxygenase</keyword>
<sequence length="224" mass="24722">MHLHALTLYTRDLAAQRDFYAHTLGFPVEAQTSGQVTFRTGSSLLSLVEDATASGFSHLAWDIPPGQVDEAQAWLSPRVRLLHDKTGEKRFLPGERWNTTNLYFEDPDGNILEFAARHHLLPLPAVPGPFGPQEVRHLSEFGLVVPDVNAAVRDLASRFGLFPFNGQSETFTAVGSHEGMFIVVPEGRGWFPVGRPAVPAPFRVTFSGGPHHHRLARASKEVRA</sequence>
<accession>A0A1W1VAN3</accession>
<dbReference type="STRING" id="695939.SAMN00790413_00767"/>
<dbReference type="SUPFAM" id="SSF54593">
    <property type="entry name" value="Glyoxalase/Bleomycin resistance protein/Dihydroxybiphenyl dioxygenase"/>
    <property type="match status" value="1"/>
</dbReference>
<keyword evidence="3" id="KW-1185">Reference proteome</keyword>
<dbReference type="InterPro" id="IPR029068">
    <property type="entry name" value="Glyas_Bleomycin-R_OHBP_Dase"/>
</dbReference>
<dbReference type="InterPro" id="IPR037523">
    <property type="entry name" value="VOC_core"/>
</dbReference>
<dbReference type="Pfam" id="PF00903">
    <property type="entry name" value="Glyoxalase"/>
    <property type="match status" value="1"/>
</dbReference>
<proteinExistence type="predicted"/>
<dbReference type="EMBL" id="FWWU01000009">
    <property type="protein sequence ID" value="SMB90418.1"/>
    <property type="molecule type" value="Genomic_DNA"/>
</dbReference>
<dbReference type="Proteomes" id="UP000192582">
    <property type="component" value="Unassembled WGS sequence"/>
</dbReference>
<dbReference type="Gene3D" id="3.10.180.10">
    <property type="entry name" value="2,3-Dihydroxybiphenyl 1,2-Dioxygenase, domain 1"/>
    <property type="match status" value="1"/>
</dbReference>